<dbReference type="AlphaFoldDB" id="A0A0N8PSJ4"/>
<protein>
    <submittedName>
        <fullName evidence="2">Uncharacterized protein</fullName>
    </submittedName>
</protein>
<evidence type="ECO:0000313" key="3">
    <source>
        <dbReference type="Proteomes" id="UP000050509"/>
    </source>
</evidence>
<reference evidence="2 3" key="1">
    <citation type="submission" date="2015-09" db="EMBL/GenBank/DDBJ databases">
        <title>Draft genome sequence of Kouleothrix aurantiaca JCM 19913.</title>
        <authorList>
            <person name="Hemp J."/>
        </authorList>
    </citation>
    <scope>NUCLEOTIDE SEQUENCE [LARGE SCALE GENOMIC DNA]</scope>
    <source>
        <strain evidence="2 3">COM-B</strain>
    </source>
</reference>
<feature type="region of interest" description="Disordered" evidence="1">
    <location>
        <begin position="83"/>
        <end position="107"/>
    </location>
</feature>
<accession>A0A0N8PSJ4</accession>
<sequence length="107" mass="12984">MLERTESFRAASAYCPLLVRREIHRYHHNRQHNPVDCKERKTSTAYVIEQKANRQRAHHARHQNADHKHIDFAAWDGKNIGQLQHHRRRSNWRAQQKRIARRRLPVE</sequence>
<keyword evidence="3" id="KW-1185">Reference proteome</keyword>
<comment type="caution">
    <text evidence="2">The sequence shown here is derived from an EMBL/GenBank/DDBJ whole genome shotgun (WGS) entry which is preliminary data.</text>
</comment>
<evidence type="ECO:0000313" key="2">
    <source>
        <dbReference type="EMBL" id="KPV52893.1"/>
    </source>
</evidence>
<dbReference type="EMBL" id="LJCR01000398">
    <property type="protein sequence ID" value="KPV52893.1"/>
    <property type="molecule type" value="Genomic_DNA"/>
</dbReference>
<feature type="compositionally biased region" description="Basic residues" evidence="1">
    <location>
        <begin position="84"/>
        <end position="107"/>
    </location>
</feature>
<organism evidence="2 3">
    <name type="scientific">Kouleothrix aurantiaca</name>
    <dbReference type="NCBI Taxonomy" id="186479"/>
    <lineage>
        <taxon>Bacteria</taxon>
        <taxon>Bacillati</taxon>
        <taxon>Chloroflexota</taxon>
        <taxon>Chloroflexia</taxon>
        <taxon>Chloroflexales</taxon>
        <taxon>Roseiflexineae</taxon>
        <taxon>Roseiflexaceae</taxon>
        <taxon>Kouleothrix</taxon>
    </lineage>
</organism>
<evidence type="ECO:0000256" key="1">
    <source>
        <dbReference type="SAM" id="MobiDB-lite"/>
    </source>
</evidence>
<name>A0A0N8PSJ4_9CHLR</name>
<gene>
    <name evidence="2" type="ORF">SE17_12770</name>
</gene>
<proteinExistence type="predicted"/>
<dbReference type="Proteomes" id="UP000050509">
    <property type="component" value="Unassembled WGS sequence"/>
</dbReference>